<feature type="transmembrane region" description="Helical" evidence="9">
    <location>
        <begin position="6"/>
        <end position="25"/>
    </location>
</feature>
<feature type="transmembrane region" description="Helical" evidence="9">
    <location>
        <begin position="222"/>
        <end position="244"/>
    </location>
</feature>
<feature type="transmembrane region" description="Helical" evidence="9">
    <location>
        <begin position="137"/>
        <end position="158"/>
    </location>
</feature>
<dbReference type="OrthoDB" id="9986677at2759"/>
<evidence type="ECO:0000256" key="2">
    <source>
        <dbReference type="ARBA" id="ARBA00005484"/>
    </source>
</evidence>
<dbReference type="GO" id="GO:0035673">
    <property type="term" value="F:oligopeptide transmembrane transporter activity"/>
    <property type="evidence" value="ECO:0007669"/>
    <property type="project" value="InterPro"/>
</dbReference>
<dbReference type="GO" id="GO:0016020">
    <property type="term" value="C:membrane"/>
    <property type="evidence" value="ECO:0007669"/>
    <property type="project" value="UniProtKB-SubCell"/>
</dbReference>
<keyword evidence="7 9" id="KW-1133">Transmembrane helix</keyword>
<organism evidence="10 11">
    <name type="scientific">Coptis chinensis</name>
    <dbReference type="NCBI Taxonomy" id="261450"/>
    <lineage>
        <taxon>Eukaryota</taxon>
        <taxon>Viridiplantae</taxon>
        <taxon>Streptophyta</taxon>
        <taxon>Embryophyta</taxon>
        <taxon>Tracheophyta</taxon>
        <taxon>Spermatophyta</taxon>
        <taxon>Magnoliopsida</taxon>
        <taxon>Ranunculales</taxon>
        <taxon>Ranunculaceae</taxon>
        <taxon>Coptidoideae</taxon>
        <taxon>Coptis</taxon>
    </lineage>
</organism>
<evidence type="ECO:0008006" key="12">
    <source>
        <dbReference type="Google" id="ProtNLM"/>
    </source>
</evidence>
<evidence type="ECO:0000256" key="9">
    <source>
        <dbReference type="SAM" id="Phobius"/>
    </source>
</evidence>
<keyword evidence="3" id="KW-0813">Transport</keyword>
<dbReference type="EMBL" id="JADFTS010000004">
    <property type="protein sequence ID" value="KAF9609652.1"/>
    <property type="molecule type" value="Genomic_DNA"/>
</dbReference>
<reference evidence="10 11" key="1">
    <citation type="submission" date="2020-10" db="EMBL/GenBank/DDBJ databases">
        <title>The Coptis chinensis genome and diversification of protoberbering-type alkaloids.</title>
        <authorList>
            <person name="Wang B."/>
            <person name="Shu S."/>
            <person name="Song C."/>
            <person name="Liu Y."/>
        </authorList>
    </citation>
    <scope>NUCLEOTIDE SEQUENCE [LARGE SCALE GENOMIC DNA]</scope>
    <source>
        <strain evidence="10">HL-2020</strain>
        <tissue evidence="10">Leaf</tissue>
    </source>
</reference>
<keyword evidence="4 9" id="KW-0812">Transmembrane</keyword>
<comment type="subcellular location">
    <subcellularLocation>
        <location evidence="1">Membrane</location>
        <topology evidence="1">Multi-pass membrane protein</topology>
    </subcellularLocation>
</comment>
<comment type="similarity">
    <text evidence="2">Belongs to the oligopeptide OPT transporter (TC 2.A.67.1) family.</text>
</comment>
<evidence type="ECO:0000256" key="4">
    <source>
        <dbReference type="ARBA" id="ARBA00022692"/>
    </source>
</evidence>
<sequence>MTRAKFFMIALVCSFSWYVFPGYLFPTLTSISWVCWVFSKVSHSPSAWVGHGRPWSWGNHSRLDISIFSSDLFTSAGQNYNITAIVNDKFQIDMPKYAEQGRINISMFFALTYGFGFATIAATISHVALFFMEGSDALVGTYLACVLAFLFTPAISIITATTNQTPGLNIITEYLMGLVQPGHPIANVCFKTYGYISMAQAVSFLSDFKLGPLHEDPTTINVLVQIIGTMIAGNSYILVAWWLLTTIPNICQHELLPPNSPWTCPGDRVFFDASVLWGLVGPKRIFGSLGNYGAL</sequence>
<dbReference type="AlphaFoldDB" id="A0A835LYG3"/>
<evidence type="ECO:0000256" key="8">
    <source>
        <dbReference type="ARBA" id="ARBA00023136"/>
    </source>
</evidence>
<evidence type="ECO:0000313" key="11">
    <source>
        <dbReference type="Proteomes" id="UP000631114"/>
    </source>
</evidence>
<dbReference type="Pfam" id="PF03169">
    <property type="entry name" value="OPT"/>
    <property type="match status" value="2"/>
</dbReference>
<accession>A0A835LYG3</accession>
<keyword evidence="8 9" id="KW-0472">Membrane</keyword>
<gene>
    <name evidence="10" type="ORF">IFM89_017831</name>
</gene>
<name>A0A835LYG3_9MAGN</name>
<evidence type="ECO:0000256" key="1">
    <source>
        <dbReference type="ARBA" id="ARBA00004141"/>
    </source>
</evidence>
<feature type="transmembrane region" description="Helical" evidence="9">
    <location>
        <begin position="108"/>
        <end position="131"/>
    </location>
</feature>
<keyword evidence="6" id="KW-0653">Protein transport</keyword>
<protein>
    <recommendedName>
        <fullName evidence="12">Oligopeptide transporter</fullName>
    </recommendedName>
</protein>
<dbReference type="InterPro" id="IPR004648">
    <property type="entry name" value="Oligpept_transpt"/>
</dbReference>
<keyword evidence="5" id="KW-0571">Peptide transport</keyword>
<comment type="caution">
    <text evidence="10">The sequence shown here is derived from an EMBL/GenBank/DDBJ whole genome shotgun (WGS) entry which is preliminary data.</text>
</comment>
<proteinExistence type="inferred from homology"/>
<evidence type="ECO:0000256" key="5">
    <source>
        <dbReference type="ARBA" id="ARBA00022856"/>
    </source>
</evidence>
<dbReference type="PANTHER" id="PTHR22601">
    <property type="entry name" value="ISP4 LIKE PROTEIN"/>
    <property type="match status" value="1"/>
</dbReference>
<dbReference type="InterPro" id="IPR004813">
    <property type="entry name" value="OPT"/>
</dbReference>
<dbReference type="GO" id="GO:0015031">
    <property type="term" value="P:protein transport"/>
    <property type="evidence" value="ECO:0007669"/>
    <property type="project" value="UniProtKB-KW"/>
</dbReference>
<evidence type="ECO:0000256" key="7">
    <source>
        <dbReference type="ARBA" id="ARBA00022989"/>
    </source>
</evidence>
<keyword evidence="11" id="KW-1185">Reference proteome</keyword>
<dbReference type="NCBIfam" id="TIGR00728">
    <property type="entry name" value="OPT_sfam"/>
    <property type="match status" value="1"/>
</dbReference>
<evidence type="ECO:0000256" key="6">
    <source>
        <dbReference type="ARBA" id="ARBA00022927"/>
    </source>
</evidence>
<dbReference type="Proteomes" id="UP000631114">
    <property type="component" value="Unassembled WGS sequence"/>
</dbReference>
<evidence type="ECO:0000256" key="3">
    <source>
        <dbReference type="ARBA" id="ARBA00022448"/>
    </source>
</evidence>
<evidence type="ECO:0000313" key="10">
    <source>
        <dbReference type="EMBL" id="KAF9609652.1"/>
    </source>
</evidence>